<dbReference type="UniPathway" id="UPA00140">
    <property type="reaction ID" value="UER00205"/>
</dbReference>
<dbReference type="GO" id="GO:0005524">
    <property type="term" value="F:ATP binding"/>
    <property type="evidence" value="ECO:0007669"/>
    <property type="project" value="UniProtKB-UniRule"/>
</dbReference>
<keyword evidence="5 6" id="KW-0067">ATP-binding</keyword>
<dbReference type="EC" id="2.7.1.25" evidence="2 6"/>
<dbReference type="InterPro" id="IPR002891">
    <property type="entry name" value="APS"/>
</dbReference>
<feature type="domain" description="APS kinase" evidence="9">
    <location>
        <begin position="36"/>
        <end position="188"/>
    </location>
</feature>
<dbReference type="GO" id="GO:0004020">
    <property type="term" value="F:adenylylsulfate kinase activity"/>
    <property type="evidence" value="ECO:0007669"/>
    <property type="project" value="UniProtKB-UniRule"/>
</dbReference>
<dbReference type="CDD" id="cd02027">
    <property type="entry name" value="APSK"/>
    <property type="match status" value="1"/>
</dbReference>
<dbReference type="Pfam" id="PF01583">
    <property type="entry name" value="APS_kinase"/>
    <property type="match status" value="1"/>
</dbReference>
<dbReference type="InterPro" id="IPR050512">
    <property type="entry name" value="Sulf_AdTrans/APS_kinase"/>
</dbReference>
<dbReference type="PANTHER" id="PTHR42700">
    <property type="entry name" value="SULFATE ADENYLYLTRANSFERASE"/>
    <property type="match status" value="1"/>
</dbReference>
<dbReference type="InterPro" id="IPR027417">
    <property type="entry name" value="P-loop_NTPase"/>
</dbReference>
<comment type="caution">
    <text evidence="6">Lacks conserved residue(s) required for the propagation of feature annotation.</text>
</comment>
<dbReference type="SUPFAM" id="SSF52540">
    <property type="entry name" value="P-loop containing nucleoside triphosphate hydrolases"/>
    <property type="match status" value="1"/>
</dbReference>
<evidence type="ECO:0000256" key="8">
    <source>
        <dbReference type="SAM" id="MobiDB-lite"/>
    </source>
</evidence>
<evidence type="ECO:0000259" key="9">
    <source>
        <dbReference type="Pfam" id="PF01583"/>
    </source>
</evidence>
<evidence type="ECO:0000256" key="4">
    <source>
        <dbReference type="ARBA" id="ARBA00022741"/>
    </source>
</evidence>
<dbReference type="OrthoDB" id="9804504at2"/>
<dbReference type="GO" id="GO:0010134">
    <property type="term" value="P:sulfate assimilation via adenylyl sulfate reduction"/>
    <property type="evidence" value="ECO:0007669"/>
    <property type="project" value="TreeGrafter"/>
</dbReference>
<dbReference type="HAMAP" id="MF_00065">
    <property type="entry name" value="Adenylyl_sulf_kinase"/>
    <property type="match status" value="1"/>
</dbReference>
<dbReference type="NCBIfam" id="TIGR00455">
    <property type="entry name" value="apsK"/>
    <property type="match status" value="1"/>
</dbReference>
<dbReference type="STRING" id="546874.SAMN04488544_1251"/>
<reference evidence="11" key="1">
    <citation type="submission" date="2016-10" db="EMBL/GenBank/DDBJ databases">
        <authorList>
            <person name="Varghese N."/>
            <person name="Submissions S."/>
        </authorList>
    </citation>
    <scope>NUCLEOTIDE SEQUENCE [LARGE SCALE GENOMIC DNA]</scope>
    <source>
        <strain evidence="11">DSM 21743</strain>
    </source>
</reference>
<evidence type="ECO:0000313" key="11">
    <source>
        <dbReference type="Proteomes" id="UP000198825"/>
    </source>
</evidence>
<comment type="pathway">
    <text evidence="6 7">Sulfur metabolism; hydrogen sulfide biosynthesis; sulfite from sulfate: step 2/3.</text>
</comment>
<dbReference type="NCBIfam" id="NF003013">
    <property type="entry name" value="PRK03846.1"/>
    <property type="match status" value="1"/>
</dbReference>
<dbReference type="Proteomes" id="UP000198825">
    <property type="component" value="Chromosome I"/>
</dbReference>
<proteinExistence type="inferred from homology"/>
<evidence type="ECO:0000256" key="3">
    <source>
        <dbReference type="ARBA" id="ARBA00022679"/>
    </source>
</evidence>
<comment type="function">
    <text evidence="6 7">Catalyzes the synthesis of activated sulfate.</text>
</comment>
<dbReference type="GO" id="GO:0019379">
    <property type="term" value="P:sulfate assimilation, phosphoadenylyl sulfate reduction by phosphoadenylyl-sulfate reductase (thioredoxin)"/>
    <property type="evidence" value="ECO:0007669"/>
    <property type="project" value="TreeGrafter"/>
</dbReference>
<name>A0A1H2M1M0_9ACTN</name>
<feature type="region of interest" description="Disordered" evidence="8">
    <location>
        <begin position="1"/>
        <end position="35"/>
    </location>
</feature>
<dbReference type="EMBL" id="LT629799">
    <property type="protein sequence ID" value="SDU87147.1"/>
    <property type="molecule type" value="Genomic_DNA"/>
</dbReference>
<dbReference type="AlphaFoldDB" id="A0A1H2M1M0"/>
<keyword evidence="3 6" id="KW-0808">Transferase</keyword>
<feature type="binding site" evidence="6">
    <location>
        <begin position="44"/>
        <end position="51"/>
    </location>
    <ligand>
        <name>ATP</name>
        <dbReference type="ChEBI" id="CHEBI:30616"/>
    </ligand>
</feature>
<organism evidence="10 11">
    <name type="scientific">Microlunatus sagamiharensis</name>
    <dbReference type="NCBI Taxonomy" id="546874"/>
    <lineage>
        <taxon>Bacteria</taxon>
        <taxon>Bacillati</taxon>
        <taxon>Actinomycetota</taxon>
        <taxon>Actinomycetes</taxon>
        <taxon>Propionibacteriales</taxon>
        <taxon>Propionibacteriaceae</taxon>
        <taxon>Microlunatus</taxon>
    </lineage>
</organism>
<evidence type="ECO:0000313" key="10">
    <source>
        <dbReference type="EMBL" id="SDU87147.1"/>
    </source>
</evidence>
<evidence type="ECO:0000256" key="1">
    <source>
        <dbReference type="ARBA" id="ARBA00001823"/>
    </source>
</evidence>
<comment type="catalytic activity">
    <reaction evidence="1 6 7">
        <text>adenosine 5'-phosphosulfate + ATP = 3'-phosphoadenylyl sulfate + ADP + H(+)</text>
        <dbReference type="Rhea" id="RHEA:24152"/>
        <dbReference type="ChEBI" id="CHEBI:15378"/>
        <dbReference type="ChEBI" id="CHEBI:30616"/>
        <dbReference type="ChEBI" id="CHEBI:58243"/>
        <dbReference type="ChEBI" id="CHEBI:58339"/>
        <dbReference type="ChEBI" id="CHEBI:456216"/>
        <dbReference type="EC" id="2.7.1.25"/>
    </reaction>
</comment>
<evidence type="ECO:0000256" key="2">
    <source>
        <dbReference type="ARBA" id="ARBA00012121"/>
    </source>
</evidence>
<feature type="compositionally biased region" description="Polar residues" evidence="8">
    <location>
        <begin position="7"/>
        <end position="21"/>
    </location>
</feature>
<keyword evidence="6" id="KW-0597">Phosphoprotein</keyword>
<keyword evidence="4 6" id="KW-0547">Nucleotide-binding</keyword>
<evidence type="ECO:0000256" key="5">
    <source>
        <dbReference type="ARBA" id="ARBA00022840"/>
    </source>
</evidence>
<accession>A0A1H2M1M0</accession>
<evidence type="ECO:0000256" key="6">
    <source>
        <dbReference type="HAMAP-Rule" id="MF_00065"/>
    </source>
</evidence>
<evidence type="ECO:0000256" key="7">
    <source>
        <dbReference type="RuleBase" id="RU004347"/>
    </source>
</evidence>
<dbReference type="PANTHER" id="PTHR42700:SF1">
    <property type="entry name" value="SULFATE ADENYLYLTRANSFERASE"/>
    <property type="match status" value="1"/>
</dbReference>
<sequence length="218" mass="23238">MRRDSSTPEVTTGPGSASASEQFPPGGVGGRPPTLQGATLWFTGLPSAGKSTVSHALADRLRAEGVDVEVLDGDEVRPHLSAGLGFTRADRDVNVRRIGWVARLLASHGTVVLVPVIAPYADARQTVRDDHAQHGVGFAEVFVSTSLEVAEQRDVKGLYARARRGEITGMTGVDDPYEQPATAELELDTAVLDLDTSVERAYALLGQTLDRPLERTLA</sequence>
<dbReference type="InterPro" id="IPR059117">
    <property type="entry name" value="APS_kinase_dom"/>
</dbReference>
<dbReference type="GO" id="GO:0005737">
    <property type="term" value="C:cytoplasm"/>
    <property type="evidence" value="ECO:0007669"/>
    <property type="project" value="TreeGrafter"/>
</dbReference>
<gene>
    <name evidence="6" type="primary">cysC</name>
    <name evidence="10" type="ORF">SAMN04488544_1251</name>
</gene>
<keyword evidence="11" id="KW-1185">Reference proteome</keyword>
<protein>
    <recommendedName>
        <fullName evidence="2 6">Adenylyl-sulfate kinase</fullName>
        <ecNumber evidence="2 6">2.7.1.25</ecNumber>
    </recommendedName>
    <alternativeName>
        <fullName evidence="6">APS kinase</fullName>
    </alternativeName>
    <alternativeName>
        <fullName evidence="6">ATP adenosine-5'-phosphosulfate 3'-phosphotransferase</fullName>
    </alternativeName>
    <alternativeName>
        <fullName evidence="6">Adenosine-5'-phosphosulfate kinase</fullName>
    </alternativeName>
</protein>
<dbReference type="Gene3D" id="3.40.50.300">
    <property type="entry name" value="P-loop containing nucleotide triphosphate hydrolases"/>
    <property type="match status" value="1"/>
</dbReference>
<dbReference type="GO" id="GO:0004781">
    <property type="term" value="F:sulfate adenylyltransferase (ATP) activity"/>
    <property type="evidence" value="ECO:0007669"/>
    <property type="project" value="TreeGrafter"/>
</dbReference>
<keyword evidence="6 7" id="KW-0418">Kinase</keyword>
<comment type="similarity">
    <text evidence="6 7">Belongs to the APS kinase family.</text>
</comment>
<dbReference type="GO" id="GO:0070814">
    <property type="term" value="P:hydrogen sulfide biosynthetic process"/>
    <property type="evidence" value="ECO:0007669"/>
    <property type="project" value="UniProtKB-UniRule"/>
</dbReference>